<dbReference type="Pfam" id="PF00293">
    <property type="entry name" value="NUDIX"/>
    <property type="match status" value="1"/>
</dbReference>
<evidence type="ECO:0000256" key="1">
    <source>
        <dbReference type="ARBA" id="ARBA00001946"/>
    </source>
</evidence>
<evidence type="ECO:0000313" key="4">
    <source>
        <dbReference type="EMBL" id="OHB01953.1"/>
    </source>
</evidence>
<dbReference type="AlphaFoldDB" id="A0A1G2TXQ0"/>
<dbReference type="InterPro" id="IPR000086">
    <property type="entry name" value="NUDIX_hydrolase_dom"/>
</dbReference>
<name>A0A1G2TXQ0_9BACT</name>
<evidence type="ECO:0000259" key="3">
    <source>
        <dbReference type="PROSITE" id="PS51462"/>
    </source>
</evidence>
<organism evidence="4 5">
    <name type="scientific">Candidatus Zambryskibacteria bacterium RIFCSPLOWO2_01_FULL_39_39</name>
    <dbReference type="NCBI Taxonomy" id="1802758"/>
    <lineage>
        <taxon>Bacteria</taxon>
        <taxon>Candidatus Zambryskiibacteriota</taxon>
    </lineage>
</organism>
<dbReference type="Gene3D" id="3.90.79.10">
    <property type="entry name" value="Nucleoside Triphosphate Pyrophosphohydrolase"/>
    <property type="match status" value="1"/>
</dbReference>
<dbReference type="InterPro" id="IPR015797">
    <property type="entry name" value="NUDIX_hydrolase-like_dom_sf"/>
</dbReference>
<evidence type="ECO:0000313" key="5">
    <source>
        <dbReference type="Proteomes" id="UP000177707"/>
    </source>
</evidence>
<dbReference type="GO" id="GO:0019693">
    <property type="term" value="P:ribose phosphate metabolic process"/>
    <property type="evidence" value="ECO:0007669"/>
    <property type="project" value="TreeGrafter"/>
</dbReference>
<dbReference type="GO" id="GO:0006753">
    <property type="term" value="P:nucleoside phosphate metabolic process"/>
    <property type="evidence" value="ECO:0007669"/>
    <property type="project" value="TreeGrafter"/>
</dbReference>
<dbReference type="PANTHER" id="PTHR11839:SF18">
    <property type="entry name" value="NUDIX HYDROLASE DOMAIN-CONTAINING PROTEIN"/>
    <property type="match status" value="1"/>
</dbReference>
<dbReference type="EMBL" id="MHWB01000009">
    <property type="protein sequence ID" value="OHB01953.1"/>
    <property type="molecule type" value="Genomic_DNA"/>
</dbReference>
<proteinExistence type="predicted"/>
<dbReference type="STRING" id="1802758.A3A96_00740"/>
<dbReference type="CDD" id="cd03424">
    <property type="entry name" value="NUDIX_ADPRase_Nudt5_UGPPase_Nudt14"/>
    <property type="match status" value="1"/>
</dbReference>
<feature type="domain" description="Nudix hydrolase" evidence="3">
    <location>
        <begin position="81"/>
        <end position="234"/>
    </location>
</feature>
<reference evidence="4 5" key="1">
    <citation type="journal article" date="2016" name="Nat. Commun.">
        <title>Thousands of microbial genomes shed light on interconnected biogeochemical processes in an aquifer system.</title>
        <authorList>
            <person name="Anantharaman K."/>
            <person name="Brown C.T."/>
            <person name="Hug L.A."/>
            <person name="Sharon I."/>
            <person name="Castelle C.J."/>
            <person name="Probst A.J."/>
            <person name="Thomas B.C."/>
            <person name="Singh A."/>
            <person name="Wilkins M.J."/>
            <person name="Karaoz U."/>
            <person name="Brodie E.L."/>
            <person name="Williams K.H."/>
            <person name="Hubbard S.S."/>
            <person name="Banfield J.F."/>
        </authorList>
    </citation>
    <scope>NUCLEOTIDE SEQUENCE [LARGE SCALE GENOMIC DNA]</scope>
</reference>
<comment type="caution">
    <text evidence="4">The sequence shown here is derived from an EMBL/GenBank/DDBJ whole genome shotgun (WGS) entry which is preliminary data.</text>
</comment>
<protein>
    <recommendedName>
        <fullName evidence="3">Nudix hydrolase domain-containing protein</fullName>
    </recommendedName>
</protein>
<dbReference type="PROSITE" id="PS51462">
    <property type="entry name" value="NUDIX"/>
    <property type="match status" value="1"/>
</dbReference>
<dbReference type="Proteomes" id="UP000177707">
    <property type="component" value="Unassembled WGS sequence"/>
</dbReference>
<evidence type="ECO:0000256" key="2">
    <source>
        <dbReference type="ARBA" id="ARBA00022801"/>
    </source>
</evidence>
<dbReference type="PANTHER" id="PTHR11839">
    <property type="entry name" value="UDP/ADP-SUGAR PYROPHOSPHATASE"/>
    <property type="match status" value="1"/>
</dbReference>
<dbReference type="GO" id="GO:0080042">
    <property type="term" value="F:ADP-glucose pyrophosphohydrolase activity"/>
    <property type="evidence" value="ECO:0007669"/>
    <property type="project" value="TreeGrafter"/>
</dbReference>
<gene>
    <name evidence="4" type="ORF">A3A96_00740</name>
</gene>
<dbReference type="GO" id="GO:0080041">
    <property type="term" value="F:ADP-ribose pyrophosphohydrolase activity"/>
    <property type="evidence" value="ECO:0007669"/>
    <property type="project" value="TreeGrafter"/>
</dbReference>
<sequence>MQIQIHGKAVRVSGSHQELAIDSRQFRDWVANLDPRFIVRSIEFQSVDFANHGVKHQIKFIKFMAEVVDVKGKPFSGIVFMRGGSVAILVILECEGVEYTILTLQPRFPSGYFAFPEIPAGTMEDGDDFVGGATRELEEETGIKIKRTDLVDITSLIYGNKFRGVFPTIGGSDEFLRIFALKISVSHEYIQNLQGKCTGLVAENEQITLKVIPLEDLPLETPDAKALSALMLYKTAKKFGKI</sequence>
<keyword evidence="2" id="KW-0378">Hydrolase</keyword>
<comment type="cofactor">
    <cofactor evidence="1">
        <name>Mg(2+)</name>
        <dbReference type="ChEBI" id="CHEBI:18420"/>
    </cofactor>
</comment>
<dbReference type="SUPFAM" id="SSF55811">
    <property type="entry name" value="Nudix"/>
    <property type="match status" value="1"/>
</dbReference>
<accession>A0A1G2TXQ0</accession>